<evidence type="ECO:0000313" key="4">
    <source>
        <dbReference type="EMBL" id="GMI38701.1"/>
    </source>
</evidence>
<reference evidence="5" key="1">
    <citation type="journal article" date="2023" name="Commun. Biol.">
        <title>Genome analysis of Parmales, the sister group of diatoms, reveals the evolutionary specialization of diatoms from phago-mixotrophs to photoautotrophs.</title>
        <authorList>
            <person name="Ban H."/>
            <person name="Sato S."/>
            <person name="Yoshikawa S."/>
            <person name="Yamada K."/>
            <person name="Nakamura Y."/>
            <person name="Ichinomiya M."/>
            <person name="Sato N."/>
            <person name="Blanc-Mathieu R."/>
            <person name="Endo H."/>
            <person name="Kuwata A."/>
            <person name="Ogata H."/>
        </authorList>
    </citation>
    <scope>NUCLEOTIDE SEQUENCE [LARGE SCALE GENOMIC DNA]</scope>
</reference>
<feature type="domain" description="Fe2OG dioxygenase" evidence="3">
    <location>
        <begin position="300"/>
        <end position="399"/>
    </location>
</feature>
<dbReference type="GO" id="GO:0031418">
    <property type="term" value="F:L-ascorbic acid binding"/>
    <property type="evidence" value="ECO:0007669"/>
    <property type="project" value="UniProtKB-KW"/>
</dbReference>
<gene>
    <name evidence="4" type="ORF">TrCOL_g8610</name>
</gene>
<proteinExistence type="inferred from homology"/>
<dbReference type="GO" id="GO:0016491">
    <property type="term" value="F:oxidoreductase activity"/>
    <property type="evidence" value="ECO:0007669"/>
    <property type="project" value="UniProtKB-KW"/>
</dbReference>
<protein>
    <recommendedName>
        <fullName evidence="3">Fe2OG dioxygenase domain-containing protein</fullName>
    </recommendedName>
</protein>
<comment type="similarity">
    <text evidence="2">Belongs to the iron/ascorbate-dependent oxidoreductase family.</text>
</comment>
<keyword evidence="2" id="KW-0560">Oxidoreductase</keyword>
<name>A0A9W7G9Y7_9STRA</name>
<organism evidence="4 5">
    <name type="scientific">Triparma columacea</name>
    <dbReference type="NCBI Taxonomy" id="722753"/>
    <lineage>
        <taxon>Eukaryota</taxon>
        <taxon>Sar</taxon>
        <taxon>Stramenopiles</taxon>
        <taxon>Ochrophyta</taxon>
        <taxon>Bolidophyceae</taxon>
        <taxon>Parmales</taxon>
        <taxon>Triparmaceae</taxon>
        <taxon>Triparma</taxon>
    </lineage>
</organism>
<keyword evidence="1" id="KW-0847">Vitamin C</keyword>
<sequence length="479" mass="52081">MTALVQNDPIKILDGPDTHSLSMSLGSDLPKSIEFATPPVSSTPGLVHLSLLPPPSSPYSFRSWPICIGGWGVGNDLDVTFGGPPRRPIAVRFDNCFLRIAERNEHGQPVVDDSGMVISDAFWSEVKENVTIENIVKALVATMCQDSSRGGSAAWTEAATFTREKHETEETFRALRPTDQLIAPAAVLLDSHLDPTLCSFLSSLPSSSSCTSLPSFISSPSPSVFTFPLFPPSHCASLLSTIDAYESTNLPKRRPNTMNNYGLVLNEVGMRDYCSSLMSKVISPLSKMLFPDEIFSHSIDHHHTFCVEYRAEELGVGDRHLDMHHDASEVTLNVCLGREGFKASGLQFCGDYGAADHRASSLKLEHTIGTAVLHLGRRRHGADNISGGERVNLIMWARSSAFRAAAAYGHVPPDGYPKSQEGSTVDRVCLSKANDADYESRIKTGGGNKLSGEEKKRKYVPFNAPPKSCAVKNSSVVKF</sequence>
<dbReference type="EMBL" id="BRYA01000090">
    <property type="protein sequence ID" value="GMI38701.1"/>
    <property type="molecule type" value="Genomic_DNA"/>
</dbReference>
<comment type="caution">
    <text evidence="4">The sequence shown here is derived from an EMBL/GenBank/DDBJ whole genome shotgun (WGS) entry which is preliminary data.</text>
</comment>
<dbReference type="Pfam" id="PF25238">
    <property type="entry name" value="OGFOD2-like"/>
    <property type="match status" value="1"/>
</dbReference>
<dbReference type="PROSITE" id="PS51471">
    <property type="entry name" value="FE2OG_OXY"/>
    <property type="match status" value="1"/>
</dbReference>
<evidence type="ECO:0000256" key="2">
    <source>
        <dbReference type="RuleBase" id="RU003682"/>
    </source>
</evidence>
<keyword evidence="5" id="KW-1185">Reference proteome</keyword>
<dbReference type="PANTHER" id="PTHR24014">
    <property type="entry name" value="2-OXOGLUTARATE AND IRON-DEPENDENT OXYGENASE DOMAIN-CONTAINING PROTEIN 2"/>
    <property type="match status" value="1"/>
</dbReference>
<dbReference type="GO" id="GO:0046872">
    <property type="term" value="F:metal ion binding"/>
    <property type="evidence" value="ECO:0007669"/>
    <property type="project" value="UniProtKB-KW"/>
</dbReference>
<accession>A0A9W7G9Y7</accession>
<keyword evidence="2" id="KW-0479">Metal-binding</keyword>
<evidence type="ECO:0000256" key="1">
    <source>
        <dbReference type="ARBA" id="ARBA00022896"/>
    </source>
</evidence>
<dbReference type="Proteomes" id="UP001165065">
    <property type="component" value="Unassembled WGS sequence"/>
</dbReference>
<evidence type="ECO:0000313" key="5">
    <source>
        <dbReference type="Proteomes" id="UP001165065"/>
    </source>
</evidence>
<dbReference type="OrthoDB" id="1736837at2759"/>
<dbReference type="InterPro" id="IPR005123">
    <property type="entry name" value="Oxoglu/Fe-dep_dioxygenase_dom"/>
</dbReference>
<evidence type="ECO:0000259" key="3">
    <source>
        <dbReference type="PROSITE" id="PS51471"/>
    </source>
</evidence>
<keyword evidence="2" id="KW-0408">Iron</keyword>
<dbReference type="AlphaFoldDB" id="A0A9W7G9Y7"/>
<dbReference type="PANTHER" id="PTHR24014:SF4">
    <property type="entry name" value="2-OXOGLUTARATE AND IRON-DEPENDENT OXYGENASE DOMAIN-CONTAINING PROTEIN 2"/>
    <property type="match status" value="1"/>
</dbReference>